<sequence>MYPGILIVTIIAGVIFYLAFQIGKGHTNLIHDYHVRNIKEKDMPKYAKLISKGLYVIGLGSLLSGGFMYLESVVGVLTSIFAGLLIGIVIIANAQKRFKK</sequence>
<evidence type="ECO:0000256" key="1">
    <source>
        <dbReference type="SAM" id="Phobius"/>
    </source>
</evidence>
<keyword evidence="1" id="KW-0472">Membrane</keyword>
<evidence type="ECO:0008006" key="4">
    <source>
        <dbReference type="Google" id="ProtNLM"/>
    </source>
</evidence>
<dbReference type="Pfam" id="PF12650">
    <property type="entry name" value="DUF3784"/>
    <property type="match status" value="1"/>
</dbReference>
<dbReference type="EMBL" id="JABXYR010000001">
    <property type="protein sequence ID" value="NWO22915.1"/>
    <property type="molecule type" value="Genomic_DNA"/>
</dbReference>
<protein>
    <recommendedName>
        <fullName evidence="4">DUF3784 domain-containing protein</fullName>
    </recommendedName>
</protein>
<reference evidence="2 3" key="1">
    <citation type="submission" date="2020-06" db="EMBL/GenBank/DDBJ databases">
        <title>Mogibacterium timidum strain W9173 genomic sequence.</title>
        <authorList>
            <person name="Wade W.G."/>
            <person name="Johnston C.D."/>
            <person name="Chen T."/>
            <person name="Dewhirst F.E."/>
        </authorList>
    </citation>
    <scope>NUCLEOTIDE SEQUENCE [LARGE SCALE GENOMIC DNA]</scope>
    <source>
        <strain evidence="2 3">W9173</strain>
    </source>
</reference>
<keyword evidence="1" id="KW-0812">Transmembrane</keyword>
<keyword evidence="3" id="KW-1185">Reference proteome</keyword>
<gene>
    <name evidence="2" type="ORF">HW270_02320</name>
</gene>
<feature type="transmembrane region" description="Helical" evidence="1">
    <location>
        <begin position="49"/>
        <end position="70"/>
    </location>
</feature>
<dbReference type="Proteomes" id="UP000526307">
    <property type="component" value="Unassembled WGS sequence"/>
</dbReference>
<proteinExistence type="predicted"/>
<feature type="transmembrane region" description="Helical" evidence="1">
    <location>
        <begin position="76"/>
        <end position="94"/>
    </location>
</feature>
<evidence type="ECO:0000313" key="2">
    <source>
        <dbReference type="EMBL" id="NWO22915.1"/>
    </source>
</evidence>
<comment type="caution">
    <text evidence="2">The sequence shown here is derived from an EMBL/GenBank/DDBJ whole genome shotgun (WGS) entry which is preliminary data.</text>
</comment>
<accession>A0A7Y8VRB2</accession>
<feature type="transmembrane region" description="Helical" evidence="1">
    <location>
        <begin position="6"/>
        <end position="23"/>
    </location>
</feature>
<name>A0A7Y8VRB2_9FIRM</name>
<evidence type="ECO:0000313" key="3">
    <source>
        <dbReference type="Proteomes" id="UP000526307"/>
    </source>
</evidence>
<dbReference type="AlphaFoldDB" id="A0A7Y8VRB2"/>
<keyword evidence="1" id="KW-1133">Transmembrane helix</keyword>
<dbReference type="InterPro" id="IPR017259">
    <property type="entry name" value="UCP037672"/>
</dbReference>
<dbReference type="RefSeq" id="WP_009644581.1">
    <property type="nucleotide sequence ID" value="NZ_JABXYR010000001.1"/>
</dbReference>
<organism evidence="2 3">
    <name type="scientific">Mogibacterium timidum</name>
    <dbReference type="NCBI Taxonomy" id="35519"/>
    <lineage>
        <taxon>Bacteria</taxon>
        <taxon>Bacillati</taxon>
        <taxon>Bacillota</taxon>
        <taxon>Clostridia</taxon>
        <taxon>Peptostreptococcales</taxon>
        <taxon>Anaerovoracaceae</taxon>
        <taxon>Mogibacterium</taxon>
    </lineage>
</organism>